<protein>
    <submittedName>
        <fullName evidence="1">Uncharacterized protein</fullName>
    </submittedName>
</protein>
<dbReference type="EMBL" id="BAAAOF010000007">
    <property type="protein sequence ID" value="GAA1936756.1"/>
    <property type="molecule type" value="Genomic_DNA"/>
</dbReference>
<evidence type="ECO:0000313" key="2">
    <source>
        <dbReference type="Proteomes" id="UP001501343"/>
    </source>
</evidence>
<keyword evidence="2" id="KW-1185">Reference proteome</keyword>
<proteinExistence type="predicted"/>
<dbReference type="RefSeq" id="WP_248152769.1">
    <property type="nucleotide sequence ID" value="NZ_BAAAOF010000007.1"/>
</dbReference>
<reference evidence="2" key="1">
    <citation type="journal article" date="2019" name="Int. J. Syst. Evol. Microbiol.">
        <title>The Global Catalogue of Microorganisms (GCM) 10K type strain sequencing project: providing services to taxonomists for standard genome sequencing and annotation.</title>
        <authorList>
            <consortium name="The Broad Institute Genomics Platform"/>
            <consortium name="The Broad Institute Genome Sequencing Center for Infectious Disease"/>
            <person name="Wu L."/>
            <person name="Ma J."/>
        </authorList>
    </citation>
    <scope>NUCLEOTIDE SEQUENCE [LARGE SCALE GENOMIC DNA]</scope>
    <source>
        <strain evidence="2">JCM 14900</strain>
    </source>
</reference>
<accession>A0ABP5B8Q3</accession>
<organism evidence="1 2">
    <name type="scientific">Microbacterium aoyamense</name>
    <dbReference type="NCBI Taxonomy" id="344166"/>
    <lineage>
        <taxon>Bacteria</taxon>
        <taxon>Bacillati</taxon>
        <taxon>Actinomycetota</taxon>
        <taxon>Actinomycetes</taxon>
        <taxon>Micrococcales</taxon>
        <taxon>Microbacteriaceae</taxon>
        <taxon>Microbacterium</taxon>
    </lineage>
</organism>
<evidence type="ECO:0000313" key="1">
    <source>
        <dbReference type="EMBL" id="GAA1936756.1"/>
    </source>
</evidence>
<comment type="caution">
    <text evidence="1">The sequence shown here is derived from an EMBL/GenBank/DDBJ whole genome shotgun (WGS) entry which is preliminary data.</text>
</comment>
<gene>
    <name evidence="1" type="ORF">GCM10009775_30880</name>
</gene>
<name>A0ABP5B8Q3_9MICO</name>
<dbReference type="Proteomes" id="UP001501343">
    <property type="component" value="Unassembled WGS sequence"/>
</dbReference>
<sequence>MLRALEPDDSPRRAYLVPWHVDRSDPRHPVVVNAGLDALDFVRLFTDGPHVATTEHWGQVLPAETVRLCFCDVDTDDLTMTVVWFRPDTGEEYCWRFVL</sequence>